<dbReference type="RefSeq" id="WP_138790011.1">
    <property type="nucleotide sequence ID" value="NZ_JBHTGQ010000021.1"/>
</dbReference>
<evidence type="ECO:0000313" key="2">
    <source>
        <dbReference type="EMBL" id="MFC7750212.1"/>
    </source>
</evidence>
<organism evidence="2 3">
    <name type="scientific">Paenibacillus thermoaerophilus</name>
    <dbReference type="NCBI Taxonomy" id="1215385"/>
    <lineage>
        <taxon>Bacteria</taxon>
        <taxon>Bacillati</taxon>
        <taxon>Bacillota</taxon>
        <taxon>Bacilli</taxon>
        <taxon>Bacillales</taxon>
        <taxon>Paenibacillaceae</taxon>
        <taxon>Paenibacillus</taxon>
    </lineage>
</organism>
<reference evidence="3" key="1">
    <citation type="journal article" date="2019" name="Int. J. Syst. Evol. Microbiol.">
        <title>The Global Catalogue of Microorganisms (GCM) 10K type strain sequencing project: providing services to taxonomists for standard genome sequencing and annotation.</title>
        <authorList>
            <consortium name="The Broad Institute Genomics Platform"/>
            <consortium name="The Broad Institute Genome Sequencing Center for Infectious Disease"/>
            <person name="Wu L."/>
            <person name="Ma J."/>
        </authorList>
    </citation>
    <scope>NUCLEOTIDE SEQUENCE [LARGE SCALE GENOMIC DNA]</scope>
    <source>
        <strain evidence="3">JCM 18657</strain>
    </source>
</reference>
<keyword evidence="1" id="KW-1133">Transmembrane helix</keyword>
<sequence length="102" mass="11313">MTEKLRQVFYRVGNVVIICASPIFALFLLVGLLFNPTDAATDTAGPVLFAVGYTAFVICFYKFLRRPMPGSKLQVFFVYLLSGFILVLSAAVLNILRLMIAD</sequence>
<keyword evidence="1" id="KW-0472">Membrane</keyword>
<evidence type="ECO:0000256" key="1">
    <source>
        <dbReference type="SAM" id="Phobius"/>
    </source>
</evidence>
<dbReference type="Proteomes" id="UP001596528">
    <property type="component" value="Unassembled WGS sequence"/>
</dbReference>
<protein>
    <submittedName>
        <fullName evidence="2">Uncharacterized protein</fullName>
    </submittedName>
</protein>
<proteinExistence type="predicted"/>
<feature type="transmembrane region" description="Helical" evidence="1">
    <location>
        <begin position="76"/>
        <end position="100"/>
    </location>
</feature>
<feature type="transmembrane region" description="Helical" evidence="1">
    <location>
        <begin position="12"/>
        <end position="34"/>
    </location>
</feature>
<accession>A0ABW2V6J4</accession>
<comment type="caution">
    <text evidence="2">The sequence shown here is derived from an EMBL/GenBank/DDBJ whole genome shotgun (WGS) entry which is preliminary data.</text>
</comment>
<evidence type="ECO:0000313" key="3">
    <source>
        <dbReference type="Proteomes" id="UP001596528"/>
    </source>
</evidence>
<name>A0ABW2V6J4_9BACL</name>
<gene>
    <name evidence="2" type="ORF">ACFQWB_09760</name>
</gene>
<keyword evidence="1" id="KW-0812">Transmembrane</keyword>
<keyword evidence="3" id="KW-1185">Reference proteome</keyword>
<feature type="transmembrane region" description="Helical" evidence="1">
    <location>
        <begin position="46"/>
        <end position="64"/>
    </location>
</feature>
<dbReference type="EMBL" id="JBHTGQ010000021">
    <property type="protein sequence ID" value="MFC7750212.1"/>
    <property type="molecule type" value="Genomic_DNA"/>
</dbReference>